<evidence type="ECO:0000256" key="1">
    <source>
        <dbReference type="SAM" id="MobiDB-lite"/>
    </source>
</evidence>
<feature type="region of interest" description="Disordered" evidence="1">
    <location>
        <begin position="1"/>
        <end position="22"/>
    </location>
</feature>
<dbReference type="Pfam" id="PF19953">
    <property type="entry name" value="EACC1"/>
    <property type="match status" value="1"/>
</dbReference>
<comment type="caution">
    <text evidence="3">The sequence shown here is derived from an EMBL/GenBank/DDBJ whole genome shotgun (WGS) entry which is preliminary data.</text>
</comment>
<keyword evidence="4" id="KW-1185">Reference proteome</keyword>
<protein>
    <submittedName>
        <fullName evidence="3">Uncharacterized protein</fullName>
    </submittedName>
</protein>
<organism evidence="3 4">
    <name type="scientific">Paractinoplanes toevensis</name>
    <dbReference type="NCBI Taxonomy" id="571911"/>
    <lineage>
        <taxon>Bacteria</taxon>
        <taxon>Bacillati</taxon>
        <taxon>Actinomycetota</taxon>
        <taxon>Actinomycetes</taxon>
        <taxon>Micromonosporales</taxon>
        <taxon>Micromonosporaceae</taxon>
        <taxon>Paractinoplanes</taxon>
    </lineage>
</organism>
<keyword evidence="2" id="KW-0812">Transmembrane</keyword>
<gene>
    <name evidence="3" type="ORF">Ato02nite_017110</name>
</gene>
<dbReference type="Proteomes" id="UP000677082">
    <property type="component" value="Unassembled WGS sequence"/>
</dbReference>
<evidence type="ECO:0000313" key="4">
    <source>
        <dbReference type="Proteomes" id="UP000677082"/>
    </source>
</evidence>
<evidence type="ECO:0000313" key="3">
    <source>
        <dbReference type="EMBL" id="GIM89918.1"/>
    </source>
</evidence>
<keyword evidence="2" id="KW-0472">Membrane</keyword>
<accession>A0A919T680</accession>
<dbReference type="AlphaFoldDB" id="A0A919T680"/>
<reference evidence="3 4" key="1">
    <citation type="submission" date="2021-03" db="EMBL/GenBank/DDBJ databases">
        <title>Whole genome shotgun sequence of Actinoplanes toevensis NBRC 105298.</title>
        <authorList>
            <person name="Komaki H."/>
            <person name="Tamura T."/>
        </authorList>
    </citation>
    <scope>NUCLEOTIDE SEQUENCE [LARGE SCALE GENOMIC DNA]</scope>
    <source>
        <strain evidence="3 4">NBRC 105298</strain>
    </source>
</reference>
<sequence>MLDVRNLSGPVDFRQADPKPGEMGSLTDALVVAAGSGGAITALAGALISWLRHRTTDLTIKITMPDGRTLEVDGNRVRGVDSEQLNAMIEKLAAQLGDTPAGIEARKAGKPGEIEPRD</sequence>
<feature type="transmembrane region" description="Helical" evidence="2">
    <location>
        <begin position="29"/>
        <end position="51"/>
    </location>
</feature>
<proteinExistence type="predicted"/>
<dbReference type="InterPro" id="IPR045428">
    <property type="entry name" value="EACC1"/>
</dbReference>
<keyword evidence="2" id="KW-1133">Transmembrane helix</keyword>
<dbReference type="EMBL" id="BOQN01000021">
    <property type="protein sequence ID" value="GIM89918.1"/>
    <property type="molecule type" value="Genomic_DNA"/>
</dbReference>
<name>A0A919T680_9ACTN</name>
<evidence type="ECO:0000256" key="2">
    <source>
        <dbReference type="SAM" id="Phobius"/>
    </source>
</evidence>